<reference evidence="8" key="1">
    <citation type="journal article" date="2014" name="Int. J. Syst. Evol. Microbiol.">
        <title>Complete genome sequence of Corynebacterium casei LMG S-19264T (=DSM 44701T), isolated from a smear-ripened cheese.</title>
        <authorList>
            <consortium name="US DOE Joint Genome Institute (JGI-PGF)"/>
            <person name="Walter F."/>
            <person name="Albersmeier A."/>
            <person name="Kalinowski J."/>
            <person name="Ruckert C."/>
        </authorList>
    </citation>
    <scope>NUCLEOTIDE SEQUENCE</scope>
    <source>
        <strain evidence="8">KCTC 42731</strain>
    </source>
</reference>
<sequence>MLSINNTMPQGQFQQRINNETITHNSLEFFADKTVVLFALPGAFTPTCSASHLPGFVTLADQFFDKGVDVIACLSVNDAFVMDAWGKSQNAEHIAMLADGDGSYTKLLGLGKETGTFGGYRSQRYAAVIKNGVVTHLAIENAGEFEVSSAQALLEKV</sequence>
<dbReference type="GO" id="GO:0042744">
    <property type="term" value="P:hydrogen peroxide catabolic process"/>
    <property type="evidence" value="ECO:0007669"/>
    <property type="project" value="TreeGrafter"/>
</dbReference>
<dbReference type="FunFam" id="3.40.30.10:FF:000020">
    <property type="entry name" value="Peroxiredoxin"/>
    <property type="match status" value="1"/>
</dbReference>
<dbReference type="SUPFAM" id="SSF52833">
    <property type="entry name" value="Thioredoxin-like"/>
    <property type="match status" value="1"/>
</dbReference>
<evidence type="ECO:0000313" key="9">
    <source>
        <dbReference type="Proteomes" id="UP000623842"/>
    </source>
</evidence>
<organism evidence="8 9">
    <name type="scientific">Thalassotalea marina</name>
    <dbReference type="NCBI Taxonomy" id="1673741"/>
    <lineage>
        <taxon>Bacteria</taxon>
        <taxon>Pseudomonadati</taxon>
        <taxon>Pseudomonadota</taxon>
        <taxon>Gammaproteobacteria</taxon>
        <taxon>Alteromonadales</taxon>
        <taxon>Colwelliaceae</taxon>
        <taxon>Thalassotalea</taxon>
    </lineage>
</organism>
<dbReference type="InterPro" id="IPR013740">
    <property type="entry name" value="Redoxin"/>
</dbReference>
<evidence type="ECO:0000256" key="2">
    <source>
        <dbReference type="ARBA" id="ARBA00022862"/>
    </source>
</evidence>
<comment type="function">
    <text evidence="6">Thiol-specific peroxidase that catalyzes the reduction of hydrogen peroxide and organic hydroperoxides to water and alcohols, respectively. Plays a role in cell protection against oxidative stress by detoxifying peroxides.</text>
</comment>
<keyword evidence="2 6" id="KW-0049">Antioxidant</keyword>
<dbReference type="AlphaFoldDB" id="A0A919EN04"/>
<accession>A0A919EN04</accession>
<evidence type="ECO:0000259" key="7">
    <source>
        <dbReference type="PROSITE" id="PS51352"/>
    </source>
</evidence>
<dbReference type="Gene3D" id="3.40.30.10">
    <property type="entry name" value="Glutaredoxin"/>
    <property type="match status" value="1"/>
</dbReference>
<proteinExistence type="inferred from homology"/>
<dbReference type="InterPro" id="IPR013766">
    <property type="entry name" value="Thioredoxin_domain"/>
</dbReference>
<dbReference type="Proteomes" id="UP000623842">
    <property type="component" value="Unassembled WGS sequence"/>
</dbReference>
<comment type="catalytic activity">
    <reaction evidence="6">
        <text>a hydroperoxide + 2 glutathione = an alcohol + glutathione disulfide + H2O</text>
        <dbReference type="Rhea" id="RHEA:62632"/>
        <dbReference type="ChEBI" id="CHEBI:15377"/>
        <dbReference type="ChEBI" id="CHEBI:30879"/>
        <dbReference type="ChEBI" id="CHEBI:35924"/>
        <dbReference type="ChEBI" id="CHEBI:57925"/>
        <dbReference type="ChEBI" id="CHEBI:58297"/>
        <dbReference type="EC" id="1.11.1.27"/>
    </reaction>
</comment>
<dbReference type="PROSITE" id="PS51352">
    <property type="entry name" value="THIOREDOXIN_2"/>
    <property type="match status" value="1"/>
</dbReference>
<dbReference type="InterPro" id="IPR036249">
    <property type="entry name" value="Thioredoxin-like_sf"/>
</dbReference>
<keyword evidence="1 6" id="KW-0575">Peroxidase</keyword>
<dbReference type="RefSeq" id="WP_189772456.1">
    <property type="nucleotide sequence ID" value="NZ_BNCK01000007.1"/>
</dbReference>
<dbReference type="PANTHER" id="PTHR10430">
    <property type="entry name" value="PEROXIREDOXIN"/>
    <property type="match status" value="1"/>
</dbReference>
<dbReference type="GO" id="GO:0008379">
    <property type="term" value="F:thioredoxin peroxidase activity"/>
    <property type="evidence" value="ECO:0007669"/>
    <property type="project" value="InterPro"/>
</dbReference>
<gene>
    <name evidence="8" type="ORF">GCM10017161_31030</name>
</gene>
<comment type="similarity">
    <text evidence="6">Belongs to the peroxiredoxin family. Prx5 subfamily.</text>
</comment>
<evidence type="ECO:0000256" key="3">
    <source>
        <dbReference type="ARBA" id="ARBA00023002"/>
    </source>
</evidence>
<dbReference type="Pfam" id="PF08534">
    <property type="entry name" value="Redoxin"/>
    <property type="match status" value="1"/>
</dbReference>
<dbReference type="GO" id="GO:0034599">
    <property type="term" value="P:cellular response to oxidative stress"/>
    <property type="evidence" value="ECO:0007669"/>
    <property type="project" value="InterPro"/>
</dbReference>
<evidence type="ECO:0000256" key="5">
    <source>
        <dbReference type="PIRSR" id="PIRSR637944-1"/>
    </source>
</evidence>
<evidence type="ECO:0000313" key="8">
    <source>
        <dbReference type="EMBL" id="GHG00189.1"/>
    </source>
</evidence>
<dbReference type="EC" id="1.11.1.27" evidence="6"/>
<dbReference type="PANTHER" id="PTHR10430:SF16">
    <property type="entry name" value="PEROXIREDOXIN-5, MITOCHONDRIAL"/>
    <property type="match status" value="1"/>
</dbReference>
<name>A0A919EN04_9GAMM</name>
<dbReference type="CDD" id="cd03013">
    <property type="entry name" value="PRX5_like"/>
    <property type="match status" value="1"/>
</dbReference>
<dbReference type="EMBL" id="BNCK01000007">
    <property type="protein sequence ID" value="GHG00189.1"/>
    <property type="molecule type" value="Genomic_DNA"/>
</dbReference>
<dbReference type="InterPro" id="IPR037944">
    <property type="entry name" value="PRX5-like"/>
</dbReference>
<evidence type="ECO:0000256" key="1">
    <source>
        <dbReference type="ARBA" id="ARBA00022559"/>
    </source>
</evidence>
<keyword evidence="9" id="KW-1185">Reference proteome</keyword>
<reference evidence="8" key="2">
    <citation type="submission" date="2020-09" db="EMBL/GenBank/DDBJ databases">
        <authorList>
            <person name="Sun Q."/>
            <person name="Kim S."/>
        </authorList>
    </citation>
    <scope>NUCLEOTIDE SEQUENCE</scope>
    <source>
        <strain evidence="8">KCTC 42731</strain>
    </source>
</reference>
<keyword evidence="3 6" id="KW-0560">Oxidoreductase</keyword>
<feature type="active site" description="Cysteine sulfenic acid (-SOH) intermediate" evidence="5">
    <location>
        <position position="48"/>
    </location>
</feature>
<comment type="caution">
    <text evidence="8">The sequence shown here is derived from an EMBL/GenBank/DDBJ whole genome shotgun (WGS) entry which is preliminary data.</text>
</comment>
<dbReference type="GO" id="GO:0005737">
    <property type="term" value="C:cytoplasm"/>
    <property type="evidence" value="ECO:0007669"/>
    <property type="project" value="TreeGrafter"/>
</dbReference>
<feature type="domain" description="Thioredoxin" evidence="7">
    <location>
        <begin position="2"/>
        <end position="157"/>
    </location>
</feature>
<dbReference type="GO" id="GO:0045454">
    <property type="term" value="P:cell redox homeostasis"/>
    <property type="evidence" value="ECO:0007669"/>
    <property type="project" value="TreeGrafter"/>
</dbReference>
<evidence type="ECO:0000256" key="4">
    <source>
        <dbReference type="ARBA" id="ARBA00023284"/>
    </source>
</evidence>
<evidence type="ECO:0000256" key="6">
    <source>
        <dbReference type="RuleBase" id="RU366011"/>
    </source>
</evidence>
<protein>
    <recommendedName>
        <fullName evidence="6">Glutathione-dependent peroxiredoxin</fullName>
        <ecNumber evidence="6">1.11.1.27</ecNumber>
    </recommendedName>
</protein>
<keyword evidence="4 6" id="KW-0676">Redox-active center</keyword>